<feature type="transmembrane region" description="Helical" evidence="1">
    <location>
        <begin position="166"/>
        <end position="187"/>
    </location>
</feature>
<feature type="transmembrane region" description="Helical" evidence="1">
    <location>
        <begin position="193"/>
        <end position="213"/>
    </location>
</feature>
<accession>A0A6C0C3U8</accession>
<dbReference type="EMBL" id="MN739340">
    <property type="protein sequence ID" value="QHS99365.1"/>
    <property type="molecule type" value="Genomic_DNA"/>
</dbReference>
<proteinExistence type="predicted"/>
<evidence type="ECO:0000313" key="2">
    <source>
        <dbReference type="EMBL" id="QHS99365.1"/>
    </source>
</evidence>
<name>A0A6C0C3U8_9ZZZZ</name>
<reference evidence="2" key="1">
    <citation type="journal article" date="2020" name="Nature">
        <title>Giant virus diversity and host interactions through global metagenomics.</title>
        <authorList>
            <person name="Schulz F."/>
            <person name="Roux S."/>
            <person name="Paez-Espino D."/>
            <person name="Jungbluth S."/>
            <person name="Walsh D.A."/>
            <person name="Denef V.J."/>
            <person name="McMahon K.D."/>
            <person name="Konstantinidis K.T."/>
            <person name="Eloe-Fadrosh E.A."/>
            <person name="Kyrpides N.C."/>
            <person name="Woyke T."/>
        </authorList>
    </citation>
    <scope>NUCLEOTIDE SEQUENCE</scope>
    <source>
        <strain evidence="2">GVMAG-M-3300020185-33</strain>
    </source>
</reference>
<dbReference type="AlphaFoldDB" id="A0A6C0C3U8"/>
<keyword evidence="1" id="KW-0472">Membrane</keyword>
<protein>
    <submittedName>
        <fullName evidence="2">Uncharacterized protein</fullName>
    </submittedName>
</protein>
<organism evidence="2">
    <name type="scientific">viral metagenome</name>
    <dbReference type="NCBI Taxonomy" id="1070528"/>
    <lineage>
        <taxon>unclassified sequences</taxon>
        <taxon>metagenomes</taxon>
        <taxon>organismal metagenomes</taxon>
    </lineage>
</organism>
<sequence length="226" mass="26207">MANSDKLNAEMYKMINQFNKQREGGFICDTECQNNQNIRDLQHKVIQKENTLDNASGELLDTQRQLASYDSSYRPTFDTNMNNMADQEIDELQNQFDTVYDNIIQNLDYYDTQIAFENSLNNINDIQQSKLDSISKTVENNKGQVAVNRRKATFYSKEGDTITYTISYLQIIYWTLFGIQLIAAIMISMEKKVVLTIILLAIFPLYNTLYPILQKIFKILSLFPTP</sequence>
<evidence type="ECO:0000256" key="1">
    <source>
        <dbReference type="SAM" id="Phobius"/>
    </source>
</evidence>
<keyword evidence="1" id="KW-0812">Transmembrane</keyword>
<keyword evidence="1" id="KW-1133">Transmembrane helix</keyword>